<feature type="transmembrane region" description="Helical" evidence="5">
    <location>
        <begin position="44"/>
        <end position="65"/>
    </location>
</feature>
<sequence length="288" mass="31957">MKAVYKKELSSFFRSMTGYALIAFLVTFTGVYFMLYNLNQGYPYFSYTLSAIMLVLLVLIPVLTMRSFAEERKSRTDQLLLTSPVKIRQVVAGKYLAMCTVYLIPNLIFCLFPLIIKAQGNAYLLADYCSILQFFLLGCSFISIGMFFSSLTESPVIAAVSTFAATLILYIWEYLTDYLPDGAAANFIFVLAIGLGLAAVIVHVTKNRFLGSAIAFLIAAAAIITCIFNSSLFEGLIKNLLGSLNLAQGFNNAAFNQIFDVTGVILQLTVIFVFGFLTVQSIEKRRWS</sequence>
<evidence type="ECO:0000256" key="2">
    <source>
        <dbReference type="ARBA" id="ARBA00022692"/>
    </source>
</evidence>
<protein>
    <submittedName>
        <fullName evidence="7">ABC transporter permease</fullName>
    </submittedName>
</protein>
<feature type="transmembrane region" description="Helical" evidence="5">
    <location>
        <begin position="184"/>
        <end position="202"/>
    </location>
</feature>
<keyword evidence="2 5" id="KW-0812">Transmembrane</keyword>
<feature type="transmembrane region" description="Helical" evidence="5">
    <location>
        <begin position="122"/>
        <end position="148"/>
    </location>
</feature>
<comment type="caution">
    <text evidence="7">The sequence shown here is derived from an EMBL/GenBank/DDBJ whole genome shotgun (WGS) entry which is preliminary data.</text>
</comment>
<gene>
    <name evidence="7" type="ORF">OBO34_06550</name>
</gene>
<reference evidence="7" key="1">
    <citation type="submission" date="2022-09" db="EMBL/GenBank/DDBJ databases">
        <title>Culturomic study of gut microbiota in children with autism spectrum disorder.</title>
        <authorList>
            <person name="Efimov B.A."/>
            <person name="Chaplin A.V."/>
            <person name="Sokolova S.R."/>
            <person name="Pikina A.P."/>
            <person name="Korzhanova M."/>
            <person name="Belova V."/>
            <person name="Korostin D."/>
        </authorList>
    </citation>
    <scope>NUCLEOTIDE SEQUENCE</scope>
    <source>
        <strain evidence="7">ASD5510</strain>
    </source>
</reference>
<evidence type="ECO:0000313" key="7">
    <source>
        <dbReference type="EMBL" id="MCU7378011.1"/>
    </source>
</evidence>
<dbReference type="InterPro" id="IPR013525">
    <property type="entry name" value="ABC2_TM"/>
</dbReference>
<proteinExistence type="predicted"/>
<evidence type="ECO:0000256" key="3">
    <source>
        <dbReference type="ARBA" id="ARBA00022989"/>
    </source>
</evidence>
<dbReference type="AlphaFoldDB" id="A0A9J6QTE3"/>
<feature type="transmembrane region" description="Helical" evidence="5">
    <location>
        <begin position="209"/>
        <end position="233"/>
    </location>
</feature>
<evidence type="ECO:0000256" key="1">
    <source>
        <dbReference type="ARBA" id="ARBA00004141"/>
    </source>
</evidence>
<feature type="transmembrane region" description="Helical" evidence="5">
    <location>
        <begin position="95"/>
        <end position="116"/>
    </location>
</feature>
<feature type="transmembrane region" description="Helical" evidence="5">
    <location>
        <begin position="253"/>
        <end position="279"/>
    </location>
</feature>
<dbReference type="Pfam" id="PF12698">
    <property type="entry name" value="ABC2_membrane_3"/>
    <property type="match status" value="1"/>
</dbReference>
<evidence type="ECO:0000256" key="5">
    <source>
        <dbReference type="SAM" id="Phobius"/>
    </source>
</evidence>
<dbReference type="GO" id="GO:0005886">
    <property type="term" value="C:plasma membrane"/>
    <property type="evidence" value="ECO:0007669"/>
    <property type="project" value="UniProtKB-SubCell"/>
</dbReference>
<dbReference type="EMBL" id="JAOSHN010000002">
    <property type="protein sequence ID" value="MCU7378011.1"/>
    <property type="molecule type" value="Genomic_DNA"/>
</dbReference>
<dbReference type="RefSeq" id="WP_253019711.1">
    <property type="nucleotide sequence ID" value="NZ_JAOSHN010000002.1"/>
</dbReference>
<comment type="subcellular location">
    <subcellularLocation>
        <location evidence="1">Membrane</location>
        <topology evidence="1">Multi-pass membrane protein</topology>
    </subcellularLocation>
</comment>
<dbReference type="GO" id="GO:0140359">
    <property type="term" value="F:ABC-type transporter activity"/>
    <property type="evidence" value="ECO:0007669"/>
    <property type="project" value="InterPro"/>
</dbReference>
<evidence type="ECO:0000259" key="6">
    <source>
        <dbReference type="Pfam" id="PF12698"/>
    </source>
</evidence>
<dbReference type="Proteomes" id="UP001065549">
    <property type="component" value="Unassembled WGS sequence"/>
</dbReference>
<evidence type="ECO:0000256" key="4">
    <source>
        <dbReference type="ARBA" id="ARBA00023136"/>
    </source>
</evidence>
<feature type="transmembrane region" description="Helical" evidence="5">
    <location>
        <begin position="12"/>
        <end position="38"/>
    </location>
</feature>
<organism evidence="7 8">
    <name type="scientific">Hominibacterium faecale</name>
    <dbReference type="NCBI Taxonomy" id="2839743"/>
    <lineage>
        <taxon>Bacteria</taxon>
        <taxon>Bacillati</taxon>
        <taxon>Bacillota</taxon>
        <taxon>Clostridia</taxon>
        <taxon>Peptostreptococcales</taxon>
        <taxon>Anaerovoracaceae</taxon>
        <taxon>Hominibacterium</taxon>
    </lineage>
</organism>
<accession>A0A9J6QTE3</accession>
<feature type="domain" description="ABC-2 type transporter transmembrane" evidence="6">
    <location>
        <begin position="39"/>
        <end position="169"/>
    </location>
</feature>
<feature type="transmembrane region" description="Helical" evidence="5">
    <location>
        <begin position="155"/>
        <end position="172"/>
    </location>
</feature>
<evidence type="ECO:0000313" key="8">
    <source>
        <dbReference type="Proteomes" id="UP001065549"/>
    </source>
</evidence>
<name>A0A9J6QTE3_9FIRM</name>
<keyword evidence="3 5" id="KW-1133">Transmembrane helix</keyword>
<keyword evidence="8" id="KW-1185">Reference proteome</keyword>
<keyword evidence="4 5" id="KW-0472">Membrane</keyword>